<gene>
    <name evidence="2" type="ORF">CAFE_30210</name>
    <name evidence="3" type="ORF">HCR03_13795</name>
</gene>
<feature type="transmembrane region" description="Helical" evidence="1">
    <location>
        <begin position="36"/>
        <end position="54"/>
    </location>
</feature>
<keyword evidence="1" id="KW-0472">Membrane</keyword>
<dbReference type="Proteomes" id="UP000469440">
    <property type="component" value="Unassembled WGS sequence"/>
</dbReference>
<feature type="transmembrane region" description="Helical" evidence="1">
    <location>
        <begin position="66"/>
        <end position="86"/>
    </location>
</feature>
<keyword evidence="1" id="KW-1133">Transmembrane helix</keyword>
<evidence type="ECO:0000313" key="5">
    <source>
        <dbReference type="Proteomes" id="UP000515909"/>
    </source>
</evidence>
<organism evidence="2 4">
    <name type="scientific">Caproicibacter fermentans</name>
    <dbReference type="NCBI Taxonomy" id="2576756"/>
    <lineage>
        <taxon>Bacteria</taxon>
        <taxon>Bacillati</taxon>
        <taxon>Bacillota</taxon>
        <taxon>Clostridia</taxon>
        <taxon>Eubacteriales</taxon>
        <taxon>Acutalibacteraceae</taxon>
        <taxon>Caproicibacter</taxon>
    </lineage>
</organism>
<evidence type="ECO:0000313" key="2">
    <source>
        <dbReference type="EMBL" id="MVB12288.1"/>
    </source>
</evidence>
<accession>A0A7G8T844</accession>
<evidence type="ECO:0000313" key="4">
    <source>
        <dbReference type="Proteomes" id="UP000469440"/>
    </source>
</evidence>
<dbReference type="OrthoDB" id="2056386at2"/>
<dbReference type="RefSeq" id="WP_156991089.1">
    <property type="nucleotide sequence ID" value="NZ_CP060286.1"/>
</dbReference>
<feature type="transmembrane region" description="Helical" evidence="1">
    <location>
        <begin position="5"/>
        <end position="24"/>
    </location>
</feature>
<dbReference type="EMBL" id="VWXL01000085">
    <property type="protein sequence ID" value="MVB12288.1"/>
    <property type="molecule type" value="Genomic_DNA"/>
</dbReference>
<keyword evidence="4" id="KW-1185">Reference proteome</keyword>
<name>A0A6N8I2X4_9FIRM</name>
<accession>A0A6N8I2X4</accession>
<dbReference type="EMBL" id="CP060286">
    <property type="protein sequence ID" value="QNK39785.1"/>
    <property type="molecule type" value="Genomic_DNA"/>
</dbReference>
<dbReference type="AlphaFoldDB" id="A0A6N8I2X4"/>
<sequence length="87" mass="9935">MKNKILSIIAFITVFVPMTIFFVWKPTDPDVTGIVIGYFIFIALSFIYSLFLFAKMHMRDIYTKIALGLNGIYLVGILALVVIPRFI</sequence>
<protein>
    <submittedName>
        <fullName evidence="2">Uncharacterized protein</fullName>
    </submittedName>
</protein>
<keyword evidence="1" id="KW-0812">Transmembrane</keyword>
<dbReference type="Proteomes" id="UP000515909">
    <property type="component" value="Chromosome"/>
</dbReference>
<reference evidence="2 4" key="1">
    <citation type="submission" date="2019-09" db="EMBL/GenBank/DDBJ databases">
        <title>Genome sequence of Clostridium sp. EA1.</title>
        <authorList>
            <person name="Poehlein A."/>
            <person name="Bengelsdorf F.R."/>
            <person name="Daniel R."/>
        </authorList>
    </citation>
    <scope>NUCLEOTIDE SEQUENCE [LARGE SCALE GENOMIC DNA]</scope>
    <source>
        <strain evidence="2 4">EA1</strain>
    </source>
</reference>
<evidence type="ECO:0000256" key="1">
    <source>
        <dbReference type="SAM" id="Phobius"/>
    </source>
</evidence>
<evidence type="ECO:0000313" key="3">
    <source>
        <dbReference type="EMBL" id="QNK39785.1"/>
    </source>
</evidence>
<reference evidence="3 5" key="2">
    <citation type="submission" date="2020-08" db="EMBL/GenBank/DDBJ databases">
        <title>The isolate Caproiciproducens sp. 7D4C2 produces n-caproate at mildly acidic conditions from hexoses: genome and rBOX comparison with related strains and chain-elongating bacteria.</title>
        <authorList>
            <person name="Esquivel-Elizondo S."/>
            <person name="Bagci C."/>
            <person name="Temovska M."/>
            <person name="Jeon B.S."/>
            <person name="Bessarab I."/>
            <person name="Williams R.B.H."/>
            <person name="Huson D.H."/>
            <person name="Angenent L.T."/>
        </authorList>
    </citation>
    <scope>NUCLEOTIDE SEQUENCE [LARGE SCALE GENOMIC DNA]</scope>
    <source>
        <strain evidence="3 5">7D4C2</strain>
    </source>
</reference>
<dbReference type="KEGG" id="cfem:HCR03_13795"/>
<proteinExistence type="predicted"/>